<feature type="transmembrane region" description="Helical" evidence="1">
    <location>
        <begin position="23"/>
        <end position="42"/>
    </location>
</feature>
<accession>A0A5C2S9P4</accession>
<gene>
    <name evidence="2" type="ORF">L227DRAFT_575958</name>
</gene>
<dbReference type="Proteomes" id="UP000313359">
    <property type="component" value="Unassembled WGS sequence"/>
</dbReference>
<keyword evidence="3" id="KW-1185">Reference proteome</keyword>
<protein>
    <submittedName>
        <fullName evidence="2">Uncharacterized protein</fullName>
    </submittedName>
</protein>
<keyword evidence="1" id="KW-1133">Transmembrane helix</keyword>
<evidence type="ECO:0000256" key="1">
    <source>
        <dbReference type="SAM" id="Phobius"/>
    </source>
</evidence>
<dbReference type="AlphaFoldDB" id="A0A5C2S9P4"/>
<name>A0A5C2S9P4_9APHY</name>
<sequence length="53" mass="5713">MEGPQGPPPPLPMHIAQAMPPEFGAHGFARSSMLISIVSVFLRRRAANTTRGQ</sequence>
<evidence type="ECO:0000313" key="3">
    <source>
        <dbReference type="Proteomes" id="UP000313359"/>
    </source>
</evidence>
<keyword evidence="1" id="KW-0812">Transmembrane</keyword>
<organism evidence="2 3">
    <name type="scientific">Lentinus tigrinus ALCF2SS1-6</name>
    <dbReference type="NCBI Taxonomy" id="1328759"/>
    <lineage>
        <taxon>Eukaryota</taxon>
        <taxon>Fungi</taxon>
        <taxon>Dikarya</taxon>
        <taxon>Basidiomycota</taxon>
        <taxon>Agaricomycotina</taxon>
        <taxon>Agaricomycetes</taxon>
        <taxon>Polyporales</taxon>
        <taxon>Polyporaceae</taxon>
        <taxon>Lentinus</taxon>
    </lineage>
</organism>
<dbReference type="EMBL" id="ML122268">
    <property type="protein sequence ID" value="RPD59957.1"/>
    <property type="molecule type" value="Genomic_DNA"/>
</dbReference>
<keyword evidence="1" id="KW-0472">Membrane</keyword>
<evidence type="ECO:0000313" key="2">
    <source>
        <dbReference type="EMBL" id="RPD59957.1"/>
    </source>
</evidence>
<reference evidence="2" key="1">
    <citation type="journal article" date="2018" name="Genome Biol. Evol.">
        <title>Genomics and development of Lentinus tigrinus, a white-rot wood-decaying mushroom with dimorphic fruiting bodies.</title>
        <authorList>
            <person name="Wu B."/>
            <person name="Xu Z."/>
            <person name="Knudson A."/>
            <person name="Carlson A."/>
            <person name="Chen N."/>
            <person name="Kovaka S."/>
            <person name="LaButti K."/>
            <person name="Lipzen A."/>
            <person name="Pennachio C."/>
            <person name="Riley R."/>
            <person name="Schakwitz W."/>
            <person name="Umezawa K."/>
            <person name="Ohm R.A."/>
            <person name="Grigoriev I.V."/>
            <person name="Nagy L.G."/>
            <person name="Gibbons J."/>
            <person name="Hibbett D."/>
        </authorList>
    </citation>
    <scope>NUCLEOTIDE SEQUENCE [LARGE SCALE GENOMIC DNA]</scope>
    <source>
        <strain evidence="2">ALCF2SS1-6</strain>
    </source>
</reference>
<proteinExistence type="predicted"/>